<reference evidence="2 3" key="1">
    <citation type="journal article" date="2010" name="Appl. Environ. Microbiol.">
        <title>Genome organization and characterization of the virulent lactococcal phage 1358 and its similarities to Listeria phages.</title>
        <authorList>
            <person name="Dupuis M.E."/>
            <person name="Moineau S."/>
        </authorList>
    </citation>
    <scope>NUCLEOTIDE SEQUENCE [LARGE SCALE GENOMIC DNA]</scope>
</reference>
<dbReference type="InterPro" id="IPR031899">
    <property type="entry name" value="Dit_N"/>
</dbReference>
<evidence type="ECO:0000313" key="3">
    <source>
        <dbReference type="Proteomes" id="UP000207683"/>
    </source>
</evidence>
<dbReference type="Pfam" id="PF16774">
    <property type="entry name" value="Dit_N"/>
    <property type="match status" value="1"/>
</dbReference>
<keyword evidence="3" id="KW-1185">Reference proteome</keyword>
<evidence type="ECO:0000313" key="2">
    <source>
        <dbReference type="EMBL" id="ADD25714.1"/>
    </source>
</evidence>
<dbReference type="GeneID" id="24366518"/>
<dbReference type="OrthoDB" id="21150at10239"/>
<dbReference type="EMBL" id="GQ403788">
    <property type="protein sequence ID" value="ADD25714.1"/>
    <property type="molecule type" value="Genomic_DNA"/>
</dbReference>
<proteinExistence type="predicted"/>
<accession>D3W0E8</accession>
<evidence type="ECO:0000259" key="1">
    <source>
        <dbReference type="Pfam" id="PF16774"/>
    </source>
</evidence>
<organism evidence="2 3">
    <name type="scientific">Lactococcus phage 1358</name>
    <dbReference type="NCBI Taxonomy" id="741942"/>
    <lineage>
        <taxon>Viruses</taxon>
        <taxon>Duplodnaviria</taxon>
        <taxon>Heunggongvirae</taxon>
        <taxon>Uroviricota</taxon>
        <taxon>Caudoviricetes</taxon>
        <taxon>Whiteheadvirus</taxon>
        <taxon>Whiteheadvirus wv1358</taxon>
    </lineage>
</organism>
<feature type="domain" description="Distal tail protein N-terminal" evidence="1">
    <location>
        <begin position="4"/>
        <end position="132"/>
    </location>
</feature>
<dbReference type="KEGG" id="vg:24366518"/>
<dbReference type="Proteomes" id="UP000207683">
    <property type="component" value="Segment"/>
</dbReference>
<name>D3W0E8_9CAUD</name>
<sequence>MSRPRKFTLLNAAGDEMQLDEHRTTGIATINPKGLGIGFENTVENFSTAQIIKARRAVLPDFEVDVVLGMNWSKQTTRQIFMNLVRFFDASPYVLKYENDNGIFYKEVELKDMPLTDLKESQLIQETFKFTQKGLWYQDVVFIGQDPIATRTDAEGAVYRQKDKLGATDPDKLGRAYDVKGKRMDAPYYNDPTPKDYVEGYVMSSNATSSSQAGVFDLHNDSIYFGLQDSSPLEVIVQGQGTKGQPDSVMKNPWWEIVDTKGAVIASDAYVTDLLEFEQLVVIAGFGRNDAYIINQNTGRRRPAYQLQDHTKTNFLMAPIGDSQLRFHTTNATVIKADSVKLTMRKEYVAVG</sequence>
<dbReference type="RefSeq" id="YP_009140404.1">
    <property type="nucleotide sequence ID" value="NC_027120.1"/>
</dbReference>
<protein>
    <submittedName>
        <fullName evidence="2">Putative phage structural protein</fullName>
    </submittedName>
</protein>